<dbReference type="Pfam" id="PF01636">
    <property type="entry name" value="APH"/>
    <property type="match status" value="1"/>
</dbReference>
<sequence>MNEIKEIVQRHYGLKVSHLSPQKGGWAALAYKVIAEGQTYFLKIYEKSRASTPKWTALIDDYVPLLLWLQEHSALQGKIPEPLPTKSGGYRCENEEGIFLLYAYIEGDTIGPAELTDDQVAQLADIVAELHAYGEEVPVPAKRIKEDFAVPFLEPLKQVLDGRYPNVPTDVAEVLRSYVRPLSALIDTVDRLSREWKDQPLRYALCHTDLHNWNLMVSDGKLILIDWEGLRLAPVEADLMFVADEPYIEAFLGAYRRRHPEFALNPHLLQFYQGRRRLEDIWEWSEQLIHDPQQAHERADALNSLVKELQEMPLPLRN</sequence>
<proteinExistence type="predicted"/>
<dbReference type="InterPro" id="IPR011009">
    <property type="entry name" value="Kinase-like_dom_sf"/>
</dbReference>
<name>A0ABV5W362_9BACL</name>
<protein>
    <submittedName>
        <fullName evidence="2">Phosphotransferase enzyme family protein</fullName>
    </submittedName>
</protein>
<gene>
    <name evidence="2" type="ORF">ACFFNY_25660</name>
</gene>
<evidence type="ECO:0000313" key="2">
    <source>
        <dbReference type="EMBL" id="MFB9754975.1"/>
    </source>
</evidence>
<feature type="domain" description="Aminoglycoside phosphotransferase" evidence="1">
    <location>
        <begin position="20"/>
        <end position="257"/>
    </location>
</feature>
<evidence type="ECO:0000313" key="3">
    <source>
        <dbReference type="Proteomes" id="UP001589619"/>
    </source>
</evidence>
<dbReference type="InterPro" id="IPR051678">
    <property type="entry name" value="AGP_Transferase"/>
</dbReference>
<dbReference type="SUPFAM" id="SSF56112">
    <property type="entry name" value="Protein kinase-like (PK-like)"/>
    <property type="match status" value="1"/>
</dbReference>
<comment type="caution">
    <text evidence="2">The sequence shown here is derived from an EMBL/GenBank/DDBJ whole genome shotgun (WGS) entry which is preliminary data.</text>
</comment>
<organism evidence="2 3">
    <name type="scientific">Paenibacillus hodogayensis</name>
    <dbReference type="NCBI Taxonomy" id="279208"/>
    <lineage>
        <taxon>Bacteria</taxon>
        <taxon>Bacillati</taxon>
        <taxon>Bacillota</taxon>
        <taxon>Bacilli</taxon>
        <taxon>Bacillales</taxon>
        <taxon>Paenibacillaceae</taxon>
        <taxon>Paenibacillus</taxon>
    </lineage>
</organism>
<dbReference type="EMBL" id="JBHMAG010000017">
    <property type="protein sequence ID" value="MFB9754975.1"/>
    <property type="molecule type" value="Genomic_DNA"/>
</dbReference>
<accession>A0ABV5W362</accession>
<reference evidence="2 3" key="1">
    <citation type="submission" date="2024-09" db="EMBL/GenBank/DDBJ databases">
        <authorList>
            <person name="Sun Q."/>
            <person name="Mori K."/>
        </authorList>
    </citation>
    <scope>NUCLEOTIDE SEQUENCE [LARGE SCALE GENOMIC DNA]</scope>
    <source>
        <strain evidence="2 3">JCM 12520</strain>
    </source>
</reference>
<dbReference type="RefSeq" id="WP_344909082.1">
    <property type="nucleotide sequence ID" value="NZ_BAAAYO010000007.1"/>
</dbReference>
<evidence type="ECO:0000259" key="1">
    <source>
        <dbReference type="Pfam" id="PF01636"/>
    </source>
</evidence>
<dbReference type="Gene3D" id="1.10.510.10">
    <property type="entry name" value="Transferase(Phosphotransferase) domain 1"/>
    <property type="match status" value="1"/>
</dbReference>
<dbReference type="Proteomes" id="UP001589619">
    <property type="component" value="Unassembled WGS sequence"/>
</dbReference>
<dbReference type="Gene3D" id="3.30.200.20">
    <property type="entry name" value="Phosphorylase Kinase, domain 1"/>
    <property type="match status" value="1"/>
</dbReference>
<keyword evidence="3" id="KW-1185">Reference proteome</keyword>
<dbReference type="Gene3D" id="1.20.58.840">
    <property type="match status" value="1"/>
</dbReference>
<dbReference type="InterPro" id="IPR002575">
    <property type="entry name" value="Aminoglycoside_PTrfase"/>
</dbReference>
<dbReference type="PANTHER" id="PTHR21310">
    <property type="entry name" value="AMINOGLYCOSIDE PHOSPHOTRANSFERASE-RELATED-RELATED"/>
    <property type="match status" value="1"/>
</dbReference>